<feature type="region of interest" description="Disordered" evidence="1">
    <location>
        <begin position="822"/>
        <end position="841"/>
    </location>
</feature>
<feature type="region of interest" description="Disordered" evidence="1">
    <location>
        <begin position="616"/>
        <end position="637"/>
    </location>
</feature>
<protein>
    <submittedName>
        <fullName evidence="2">Uncharacterized protein</fullName>
    </submittedName>
</protein>
<comment type="caution">
    <text evidence="2">The sequence shown here is derived from an EMBL/GenBank/DDBJ whole genome shotgun (WGS) entry which is preliminary data.</text>
</comment>
<feature type="compositionally biased region" description="Basic and acidic residues" evidence="1">
    <location>
        <begin position="431"/>
        <end position="448"/>
    </location>
</feature>
<keyword evidence="3" id="KW-1185">Reference proteome</keyword>
<dbReference type="AlphaFoldDB" id="A0AA39LTE2"/>
<feature type="compositionally biased region" description="Low complexity" evidence="1">
    <location>
        <begin position="405"/>
        <end position="419"/>
    </location>
</feature>
<evidence type="ECO:0000256" key="1">
    <source>
        <dbReference type="SAM" id="MobiDB-lite"/>
    </source>
</evidence>
<dbReference type="EMBL" id="JAUCMV010000003">
    <property type="protein sequence ID" value="KAK0408604.1"/>
    <property type="molecule type" value="Genomic_DNA"/>
</dbReference>
<evidence type="ECO:0000313" key="3">
    <source>
        <dbReference type="Proteomes" id="UP001175271"/>
    </source>
</evidence>
<proteinExistence type="predicted"/>
<name>A0AA39LTE2_9BILA</name>
<dbReference type="Proteomes" id="UP001175271">
    <property type="component" value="Unassembled WGS sequence"/>
</dbReference>
<accession>A0AA39LTE2</accession>
<feature type="region of interest" description="Disordered" evidence="1">
    <location>
        <begin position="369"/>
        <end position="462"/>
    </location>
</feature>
<feature type="region of interest" description="Disordered" evidence="1">
    <location>
        <begin position="680"/>
        <end position="706"/>
    </location>
</feature>
<reference evidence="2" key="1">
    <citation type="submission" date="2023-06" db="EMBL/GenBank/DDBJ databases">
        <title>Genomic analysis of the entomopathogenic nematode Steinernema hermaphroditum.</title>
        <authorList>
            <person name="Schwarz E.M."/>
            <person name="Heppert J.K."/>
            <person name="Baniya A."/>
            <person name="Schwartz H.T."/>
            <person name="Tan C.-H."/>
            <person name="Antoshechkin I."/>
            <person name="Sternberg P.W."/>
            <person name="Goodrich-Blair H."/>
            <person name="Dillman A.R."/>
        </authorList>
    </citation>
    <scope>NUCLEOTIDE SEQUENCE</scope>
    <source>
        <strain evidence="2">PS9179</strain>
        <tissue evidence="2">Whole animal</tissue>
    </source>
</reference>
<feature type="region of interest" description="Disordered" evidence="1">
    <location>
        <begin position="547"/>
        <end position="571"/>
    </location>
</feature>
<evidence type="ECO:0000313" key="2">
    <source>
        <dbReference type="EMBL" id="KAK0408604.1"/>
    </source>
</evidence>
<sequence>MNTFTTTVKTNQKPIFRNGRLYLCLFENSVMKVRAFEPRNGQLHEIAKRTLYLTSPDTVLAVETIEGRRTDLALVTIHSETVKITDIAFDAKAEEELDGSVLPLARKDGERLQFASDGSIYQYWSGNGVRHLVRAHVGVNGQYVIERYVLPTGSSSLPNPDALFFSSSECPKAQLLFDTEGCLMDILKKGRCYRRSARPERQQIVKPFHHRRSVLVGQRFFIIYAFSEGQKKAFGDDEAEEAARKRPFVEWFDYELGMHSGRLLPTFGQAHVPNVGTTICADDASLFVCGKCAHRSCTATHFWRMPTAEFMKVKESERSSAIAHSLQQPAAVRERALAQMAVAEAEYAQKPPAPLAAAPQGKKLLKGLDDGFTFEEGSPSSLPDEVPPKSVPALCPAPPSQEGLPAASAVEAAAARPQAEAPPPASPNDGGRFKELPGARLPAERVEKGGPVNGPLEEASAARPAEDLTVPTMKNWLLILKPRVESTPAKEAASFAPESSAKSEGGIQKATVDAVKGSLQLKADSVQSGRCGPLADQQGVPCERARMDDDEARRQGSRGAHSPSMAEQHEVSGAPLAEVAPATPNEVLRENGGGTRAPYMMERMEIVLVEEASRCFTPPEPESASQAGTSPLLEYTGAPPLKKRKIDAEVLVLPAAPSAEEQLRAAAALLSMSCRTEALSPPPQLFTDEPPSAGPSHRRTPPSPPNTAICIDLIQEYVRDNYRTNVVEGTIPAEEPNSQEVQEHRFTRGPLIPEAENQVDDREERSIYLRELTDDELGRRHEDICTQMDEFKHRYEELDRQLSILERQHDDVVFERSRRQMLEESEDRKWASPFFPKKFEQ</sequence>
<organism evidence="2 3">
    <name type="scientific">Steinernema hermaphroditum</name>
    <dbReference type="NCBI Taxonomy" id="289476"/>
    <lineage>
        <taxon>Eukaryota</taxon>
        <taxon>Metazoa</taxon>
        <taxon>Ecdysozoa</taxon>
        <taxon>Nematoda</taxon>
        <taxon>Chromadorea</taxon>
        <taxon>Rhabditida</taxon>
        <taxon>Tylenchina</taxon>
        <taxon>Panagrolaimomorpha</taxon>
        <taxon>Strongyloidoidea</taxon>
        <taxon>Steinernematidae</taxon>
        <taxon>Steinernema</taxon>
    </lineage>
</organism>
<gene>
    <name evidence="2" type="ORF">QR680_004050</name>
</gene>